<dbReference type="AlphaFoldDB" id="A0A3N1GX00"/>
<organism evidence="3 4">
    <name type="scientific">Pseudokineococcus lusitanus</name>
    <dbReference type="NCBI Taxonomy" id="763993"/>
    <lineage>
        <taxon>Bacteria</taxon>
        <taxon>Bacillati</taxon>
        <taxon>Actinomycetota</taxon>
        <taxon>Actinomycetes</taxon>
        <taxon>Kineosporiales</taxon>
        <taxon>Kineosporiaceae</taxon>
        <taxon>Pseudokineococcus</taxon>
    </lineage>
</organism>
<dbReference type="PANTHER" id="PTHR43000">
    <property type="entry name" value="DTDP-D-GLUCOSE 4,6-DEHYDRATASE-RELATED"/>
    <property type="match status" value="1"/>
</dbReference>
<dbReference type="InterPro" id="IPR001509">
    <property type="entry name" value="Epimerase_deHydtase"/>
</dbReference>
<comment type="caution">
    <text evidence="3">The sequence shown here is derived from an EMBL/GenBank/DDBJ whole genome shotgun (WGS) entry which is preliminary data.</text>
</comment>
<name>A0A3N1GX00_9ACTN</name>
<dbReference type="SUPFAM" id="SSF51735">
    <property type="entry name" value="NAD(P)-binding Rossmann-fold domains"/>
    <property type="match status" value="1"/>
</dbReference>
<feature type="domain" description="NAD-dependent epimerase/dehydratase" evidence="2">
    <location>
        <begin position="3"/>
        <end position="291"/>
    </location>
</feature>
<proteinExistence type="inferred from homology"/>
<dbReference type="RefSeq" id="WP_123380564.1">
    <property type="nucleotide sequence ID" value="NZ_RJKN01000006.1"/>
</dbReference>
<dbReference type="Gene3D" id="3.90.25.10">
    <property type="entry name" value="UDP-galactose 4-epimerase, domain 1"/>
    <property type="match status" value="1"/>
</dbReference>
<gene>
    <name evidence="3" type="ORF">EDC03_2494</name>
</gene>
<evidence type="ECO:0000256" key="1">
    <source>
        <dbReference type="ARBA" id="ARBA00007637"/>
    </source>
</evidence>
<evidence type="ECO:0000313" key="4">
    <source>
        <dbReference type="Proteomes" id="UP000276232"/>
    </source>
</evidence>
<keyword evidence="4" id="KW-1185">Reference proteome</keyword>
<comment type="similarity">
    <text evidence="1">Belongs to the NAD(P)-dependent epimerase/dehydratase family.</text>
</comment>
<protein>
    <submittedName>
        <fullName evidence="3">UDP-sulfoquinovose synthase</fullName>
    </submittedName>
</protein>
<reference evidence="3 4" key="1">
    <citation type="journal article" date="2015" name="Stand. Genomic Sci.">
        <title>Genomic Encyclopedia of Bacterial and Archaeal Type Strains, Phase III: the genomes of soil and plant-associated and newly described type strains.</title>
        <authorList>
            <person name="Whitman W.B."/>
            <person name="Woyke T."/>
            <person name="Klenk H.P."/>
            <person name="Zhou Y."/>
            <person name="Lilburn T.G."/>
            <person name="Beck B.J."/>
            <person name="De Vos P."/>
            <person name="Vandamme P."/>
            <person name="Eisen J.A."/>
            <person name="Garrity G."/>
            <person name="Hugenholtz P."/>
            <person name="Kyrpides N.C."/>
        </authorList>
    </citation>
    <scope>NUCLEOTIDE SEQUENCE [LARGE SCALE GENOMIC DNA]</scope>
    <source>
        <strain evidence="3 4">CECT 7306</strain>
    </source>
</reference>
<accession>A0A3N1GX00</accession>
<evidence type="ECO:0000313" key="3">
    <source>
        <dbReference type="EMBL" id="ROP34676.1"/>
    </source>
</evidence>
<evidence type="ECO:0000259" key="2">
    <source>
        <dbReference type="Pfam" id="PF01370"/>
    </source>
</evidence>
<dbReference type="EMBL" id="RJKN01000006">
    <property type="protein sequence ID" value="ROP34676.1"/>
    <property type="molecule type" value="Genomic_DNA"/>
</dbReference>
<dbReference type="OrthoDB" id="9801785at2"/>
<dbReference type="Pfam" id="PF01370">
    <property type="entry name" value="Epimerase"/>
    <property type="match status" value="1"/>
</dbReference>
<dbReference type="Proteomes" id="UP000276232">
    <property type="component" value="Unassembled WGS sequence"/>
</dbReference>
<sequence length="393" mass="43947">MRILVLGGDGYLGWPTAMYLSAHGHEVGVLDNGLRRQYDHELGAGSLVPIESMATRVRAWREVSGHALRSYTVDLCDADALYAALRDFRPEAVVHFAEQRAAPYSMIDRKHAVHTQVNNVVGTLNLMYAIGELDRDVHVVKLGTMGEYGQPNIDIEEGWLEVTHKGRTDRMMFPKKPGSFYHLSKVHDSHNLEFGCRIWGLRVTDLNQGVVYGQETPETALDPRLATRLDYDSVFGTVINRFAIQAVLGQPLTVYGGGSQTRATIDIRDTVECVRLACENPADRGEFRVFNQATEKFSLTEMADVVARAYPGTAEVVKVDNPRVEIEDHYYAFTHTALESLGLQPHLLSETLLTSMFAVIRENEHRVDLEAMRPVVDWRRAANQAPALRLSGS</sequence>
<dbReference type="InParanoid" id="A0A3N1GX00"/>
<dbReference type="Gene3D" id="3.40.50.720">
    <property type="entry name" value="NAD(P)-binding Rossmann-like Domain"/>
    <property type="match status" value="1"/>
</dbReference>
<dbReference type="InterPro" id="IPR036291">
    <property type="entry name" value="NAD(P)-bd_dom_sf"/>
</dbReference>